<evidence type="ECO:0000313" key="4">
    <source>
        <dbReference type="EMBL" id="EIT69288.1"/>
    </source>
</evidence>
<organism evidence="4 5">
    <name type="scientific">Hydrocarboniphaga effusa AP103</name>
    <dbReference type="NCBI Taxonomy" id="1172194"/>
    <lineage>
        <taxon>Bacteria</taxon>
        <taxon>Pseudomonadati</taxon>
        <taxon>Pseudomonadota</taxon>
        <taxon>Gammaproteobacteria</taxon>
        <taxon>Nevskiales</taxon>
        <taxon>Nevskiaceae</taxon>
        <taxon>Hydrocarboniphaga</taxon>
    </lineage>
</organism>
<feature type="domain" description="VWFA" evidence="3">
    <location>
        <begin position="201"/>
        <end position="382"/>
    </location>
</feature>
<dbReference type="Pfam" id="PF12450">
    <property type="entry name" value="vWF_A"/>
    <property type="match status" value="1"/>
</dbReference>
<comment type="caution">
    <text evidence="4">The sequence shown here is derived from an EMBL/GenBank/DDBJ whole genome shotgun (WGS) entry which is preliminary data.</text>
</comment>
<name>I8T6B4_9GAMM</name>
<dbReference type="SUPFAM" id="SSF53300">
    <property type="entry name" value="vWA-like"/>
    <property type="match status" value="1"/>
</dbReference>
<dbReference type="Pfam" id="PF12034">
    <property type="entry name" value="YfbK_C"/>
    <property type="match status" value="1"/>
</dbReference>
<dbReference type="PANTHER" id="PTHR10579">
    <property type="entry name" value="CALCIUM-ACTIVATED CHLORIDE CHANNEL REGULATOR"/>
    <property type="match status" value="1"/>
</dbReference>
<proteinExistence type="predicted"/>
<dbReference type="PROSITE" id="PS51257">
    <property type="entry name" value="PROKAR_LIPOPROTEIN"/>
    <property type="match status" value="1"/>
</dbReference>
<sequence length="576" mass="61903">MLQRSLLSAGVAALVLFAGCSSYSQKPEAVEPLPAPPSPPVATSEPASAAADALAANAMSQRRFAAESMAKSARTMAVMPQPAYPAPMPSAESRERYEKLDANPVQRVAEHPVSTFSVDVDTGSYANLRRFLRGGQLPPKDAVRAEELINYLDYGYEAPRDRDTPFGLITEIGPTPWNPKTRLLHVGIQGWVPPGERPAANLVFLVDTSGSMQSADKLPLVIASLKLLTAKLRAQDRVSLVTYSGQTQVVLEPTPGDRRDKIAAALERLQAGGGTNGGAGLELAYSMARQGYIDNGVNRVLVATDGDFNLGVTSFDALLQRVQQQRKSGVALTTLGFGTGNYNEQLMERLADAGDGNYAYIDSLSEAQKVLVREAGATLTTIARDVKIQLEFNPALVAEYRLIGYENRQLRREDFSNDQIDAGDIGAGHRVTALYEIALAGEGGERIEALRYGADSSAAPGKSGELAHLRLRYKRPQDGQRAQSRLIERALTRHDVVTSLASTSPAFRLSAAVAGFGQLLRGSEYLQGFDYTAVETLARNARGADANGEVGEFMQLVQLADSLTPRQSARADLPGE</sequence>
<gene>
    <name evidence="4" type="ORF">WQQ_28700</name>
</gene>
<dbReference type="InterPro" id="IPR021908">
    <property type="entry name" value="YfbK_C"/>
</dbReference>
<evidence type="ECO:0000259" key="3">
    <source>
        <dbReference type="PROSITE" id="PS50234"/>
    </source>
</evidence>
<dbReference type="Gene3D" id="3.40.50.410">
    <property type="entry name" value="von Willebrand factor, type A domain"/>
    <property type="match status" value="1"/>
</dbReference>
<evidence type="ECO:0000256" key="1">
    <source>
        <dbReference type="SAM" id="MobiDB-lite"/>
    </source>
</evidence>
<dbReference type="STRING" id="1172194.WQQ_28700"/>
<dbReference type="OrthoDB" id="9805121at2"/>
<dbReference type="Pfam" id="PF00092">
    <property type="entry name" value="VWA"/>
    <property type="match status" value="1"/>
</dbReference>
<dbReference type="SMART" id="SM00327">
    <property type="entry name" value="VWA"/>
    <property type="match status" value="1"/>
</dbReference>
<dbReference type="RefSeq" id="WP_007185811.1">
    <property type="nucleotide sequence ID" value="NZ_AKGD01000002.1"/>
</dbReference>
<dbReference type="PATRIC" id="fig|1172194.4.peg.2779"/>
<dbReference type="InterPro" id="IPR051266">
    <property type="entry name" value="CLCR"/>
</dbReference>
<keyword evidence="5" id="KW-1185">Reference proteome</keyword>
<dbReference type="AlphaFoldDB" id="I8T6B4"/>
<evidence type="ECO:0000313" key="5">
    <source>
        <dbReference type="Proteomes" id="UP000003704"/>
    </source>
</evidence>
<evidence type="ECO:0000256" key="2">
    <source>
        <dbReference type="SAM" id="SignalP"/>
    </source>
</evidence>
<reference evidence="4 5" key="1">
    <citation type="journal article" date="2012" name="J. Bacteriol.">
        <title>Genome Sequence of n-Alkane-Degrading Hydrocarboniphaga effusa Strain AP103T (ATCC BAA-332T).</title>
        <authorList>
            <person name="Chang H.K."/>
            <person name="Zylstra G.J."/>
            <person name="Chae J.C."/>
        </authorList>
    </citation>
    <scope>NUCLEOTIDE SEQUENCE [LARGE SCALE GENOMIC DNA]</scope>
    <source>
        <strain evidence="4 5">AP103</strain>
    </source>
</reference>
<keyword evidence="2" id="KW-0732">Signal</keyword>
<dbReference type="InterPro" id="IPR022156">
    <property type="entry name" value="Uncharacterised_YfbK_N"/>
</dbReference>
<dbReference type="PROSITE" id="PS50234">
    <property type="entry name" value="VWFA"/>
    <property type="match status" value="1"/>
</dbReference>
<feature type="signal peptide" evidence="2">
    <location>
        <begin position="1"/>
        <end position="24"/>
    </location>
</feature>
<dbReference type="InterPro" id="IPR002035">
    <property type="entry name" value="VWF_A"/>
</dbReference>
<feature type="chain" id="PRO_5003714415" description="VWFA domain-containing protein" evidence="2">
    <location>
        <begin position="25"/>
        <end position="576"/>
    </location>
</feature>
<dbReference type="InterPro" id="IPR036465">
    <property type="entry name" value="vWFA_dom_sf"/>
</dbReference>
<feature type="region of interest" description="Disordered" evidence="1">
    <location>
        <begin position="27"/>
        <end position="49"/>
    </location>
</feature>
<dbReference type="EMBL" id="AKGD01000002">
    <property type="protein sequence ID" value="EIT69288.1"/>
    <property type="molecule type" value="Genomic_DNA"/>
</dbReference>
<dbReference type="CDD" id="cd01465">
    <property type="entry name" value="vWA_subgroup"/>
    <property type="match status" value="1"/>
</dbReference>
<dbReference type="PANTHER" id="PTHR10579:SF43">
    <property type="entry name" value="ZINC FINGER (C3HC4-TYPE RING FINGER) FAMILY PROTEIN"/>
    <property type="match status" value="1"/>
</dbReference>
<accession>I8T6B4</accession>
<dbReference type="Proteomes" id="UP000003704">
    <property type="component" value="Unassembled WGS sequence"/>
</dbReference>
<protein>
    <recommendedName>
        <fullName evidence="3">VWFA domain-containing protein</fullName>
    </recommendedName>
</protein>